<dbReference type="GO" id="GO:0016829">
    <property type="term" value="F:lyase activity"/>
    <property type="evidence" value="ECO:0007669"/>
    <property type="project" value="UniProtKB-KW"/>
</dbReference>
<name>A0A7D5D8F2_9PSED</name>
<evidence type="ECO:0000256" key="4">
    <source>
        <dbReference type="ARBA" id="ARBA00023004"/>
    </source>
</evidence>
<keyword evidence="5" id="KW-0456">Lyase</keyword>
<dbReference type="AlphaFoldDB" id="A0A7D5D8F2"/>
<keyword evidence="3" id="KW-0479">Metal-binding</keyword>
<keyword evidence="9" id="KW-1185">Reference proteome</keyword>
<dbReference type="EMBL" id="CP056030">
    <property type="protein sequence ID" value="QKZ05453.1"/>
    <property type="molecule type" value="Genomic_DNA"/>
</dbReference>
<evidence type="ECO:0000313" key="9">
    <source>
        <dbReference type="Proteomes" id="UP000509568"/>
    </source>
</evidence>
<evidence type="ECO:0000256" key="3">
    <source>
        <dbReference type="ARBA" id="ARBA00022723"/>
    </source>
</evidence>
<evidence type="ECO:0000256" key="7">
    <source>
        <dbReference type="SAM" id="MobiDB-lite"/>
    </source>
</evidence>
<proteinExistence type="inferred from homology"/>
<comment type="cofactor">
    <cofactor evidence="1">
        <name>heme b</name>
        <dbReference type="ChEBI" id="CHEBI:60344"/>
    </cofactor>
</comment>
<keyword evidence="4" id="KW-0408">Iron</keyword>
<accession>A0A7D5D8F2</accession>
<keyword evidence="2" id="KW-0349">Heme</keyword>
<feature type="compositionally biased region" description="Basic and acidic residues" evidence="7">
    <location>
        <begin position="1"/>
        <end position="10"/>
    </location>
</feature>
<dbReference type="Proteomes" id="UP000509568">
    <property type="component" value="Chromosome"/>
</dbReference>
<dbReference type="KEGG" id="pez:HWQ56_17275"/>
<organism evidence="8 9">
    <name type="scientific">Pseudomonas eucalypticola</name>
    <dbReference type="NCBI Taxonomy" id="2599595"/>
    <lineage>
        <taxon>Bacteria</taxon>
        <taxon>Pseudomonadati</taxon>
        <taxon>Pseudomonadota</taxon>
        <taxon>Gammaproteobacteria</taxon>
        <taxon>Pseudomonadales</taxon>
        <taxon>Pseudomonadaceae</taxon>
        <taxon>Pseudomonas</taxon>
    </lineage>
</organism>
<gene>
    <name evidence="8" type="ORF">HWQ56_17275</name>
</gene>
<evidence type="ECO:0000256" key="2">
    <source>
        <dbReference type="ARBA" id="ARBA00022617"/>
    </source>
</evidence>
<dbReference type="RefSeq" id="WP_158153318.1">
    <property type="nucleotide sequence ID" value="NZ_CP056030.1"/>
</dbReference>
<feature type="region of interest" description="Disordered" evidence="7">
    <location>
        <begin position="1"/>
        <end position="20"/>
    </location>
</feature>
<evidence type="ECO:0000256" key="6">
    <source>
        <dbReference type="ARBA" id="ARBA00034312"/>
    </source>
</evidence>
<reference evidence="8 9" key="1">
    <citation type="submission" date="2020-06" db="EMBL/GenBank/DDBJ databases">
        <title>Pseudomonas eucalypticola sp. nov., an endophyte of Eucalyptus dunnii leaves with biocontrol ability of eucalyptus leaf blight.</title>
        <authorList>
            <person name="Liu Y."/>
            <person name="Song Z."/>
            <person name="Zeng H."/>
            <person name="Lu M."/>
            <person name="Wang X."/>
            <person name="Lian X."/>
            <person name="Zhang Q."/>
        </authorList>
    </citation>
    <scope>NUCLEOTIDE SEQUENCE [LARGE SCALE GENOMIC DNA]</scope>
    <source>
        <strain evidence="8 9">NP-1</strain>
    </source>
</reference>
<dbReference type="InterPro" id="IPR025702">
    <property type="entry name" value="OXD"/>
</dbReference>
<protein>
    <submittedName>
        <fullName evidence="8">Phenylacetaldoxime dehydratase family protein</fullName>
    </submittedName>
</protein>
<sequence length="342" mass="38218">MESAIPDHLRQQRQCPATTPAHYQPPFPAWSSRFSPLTGQVVMACFGVQGRDGIALSDLAPITERFSMADGPLFWDGAECVDAQGFHTGIAIAYWADVQAFARWQQTCGFTAWWQHEARERGPLGWFMEVVCPTAERFETVFSSPDRAEGIGHLASHVSAPILEHGYWGSARDRLPIAQVDPLPGRAPASVPPPHGKRVRLPGRDNLCLIRSGQDWSDTRGEERRLYLNDVRPVLETGMTFLRDQGGDIGCLSCRFMQAVDRSGLPIDKSFGLAWFDDLAHLERWAKTHPTHVAIFGGFMNYVQTLNFQIQLRLYHEVAVIPASAQFFEYVNCHPGSGLLSR</sequence>
<evidence type="ECO:0000256" key="1">
    <source>
        <dbReference type="ARBA" id="ARBA00001970"/>
    </source>
</evidence>
<evidence type="ECO:0000313" key="8">
    <source>
        <dbReference type="EMBL" id="QKZ05453.1"/>
    </source>
</evidence>
<dbReference type="Pfam" id="PF13816">
    <property type="entry name" value="Dehydratase_hem"/>
    <property type="match status" value="1"/>
</dbReference>
<comment type="similarity">
    <text evidence="6">Belongs to the heme-containing dehydratase family.</text>
</comment>
<evidence type="ECO:0000256" key="5">
    <source>
        <dbReference type="ARBA" id="ARBA00023239"/>
    </source>
</evidence>
<dbReference type="GO" id="GO:0046872">
    <property type="term" value="F:metal ion binding"/>
    <property type="evidence" value="ECO:0007669"/>
    <property type="project" value="UniProtKB-KW"/>
</dbReference>